<sequence length="435" mass="50187">MDLKSIENIVSLCKRRGFIFQSSEIYGGLGSTWDYGPLGTEMKKRIKDDWWQNTVTARPNVVGMDSSILMHPKVWEASGHISNFNDPMVDCKQCKSRYRADHIDINNPCKKCGNKDWTEPRQFNLMFKTSIGPVEDDANITFLRPETAQGIFVNFNNVQTTARQKIPFGIAQIGKAFRNEITTGNFLFRTREFEQMEMEFFVHPDNTSEWLEHWSQERLNWFVQLGITKDKLRLRPHGDDELAHYSSACNDIEYEFPFGWSELEGIADRGTYDLDQHIEHSKKKLNYFDPKTNNRYIPAVVEASAGVDRAFLTCLVDAYTEEEVREEKRVLLKLSPKIAPITCAVFPLVNKDGLPEIAEKIVEDMRKYFSAFFDQGGSIGKRYRRQDEAGTPFGVTVDHETTENGTVTLRDRDSMEQVRISKDKICDLIQEKINK</sequence>
<dbReference type="Pfam" id="PF00587">
    <property type="entry name" value="tRNA-synt_2b"/>
    <property type="match status" value="1"/>
</dbReference>
<dbReference type="InterPro" id="IPR045864">
    <property type="entry name" value="aa-tRNA-synth_II/BPL/LPL"/>
</dbReference>
<evidence type="ECO:0000256" key="1">
    <source>
        <dbReference type="ARBA" id="ARBA00008226"/>
    </source>
</evidence>
<dbReference type="Gene3D" id="3.40.50.800">
    <property type="entry name" value="Anticodon-binding domain"/>
    <property type="match status" value="1"/>
</dbReference>
<evidence type="ECO:0000259" key="9">
    <source>
        <dbReference type="PROSITE" id="PS50862"/>
    </source>
</evidence>
<keyword evidence="3" id="KW-0963">Cytoplasm</keyword>
<dbReference type="PANTHER" id="PTHR10745">
    <property type="entry name" value="GLYCYL-TRNA SYNTHETASE/DNA POLYMERASE SUBUNIT GAMMA-2"/>
    <property type="match status" value="1"/>
</dbReference>
<dbReference type="SUPFAM" id="SSF55681">
    <property type="entry name" value="Class II aaRS and biotin synthetases"/>
    <property type="match status" value="1"/>
</dbReference>
<dbReference type="CDD" id="cd00774">
    <property type="entry name" value="GlyRS-like_core"/>
    <property type="match status" value="1"/>
</dbReference>
<dbReference type="NCBIfam" id="NF003211">
    <property type="entry name" value="PRK04173.1"/>
    <property type="match status" value="1"/>
</dbReference>
<dbReference type="InterPro" id="IPR022961">
    <property type="entry name" value="Gly_tRNA_ligase_bac"/>
</dbReference>
<dbReference type="FunFam" id="3.40.50.800:FF:000002">
    <property type="entry name" value="Glycine--tRNA ligase"/>
    <property type="match status" value="1"/>
</dbReference>
<dbReference type="PANTHER" id="PTHR10745:SF8">
    <property type="entry name" value="DNA POLYMERASE SUBUNIT GAMMA-2, MITOCHONDRIAL"/>
    <property type="match status" value="1"/>
</dbReference>
<evidence type="ECO:0000256" key="3">
    <source>
        <dbReference type="ARBA" id="ARBA00022490"/>
    </source>
</evidence>
<dbReference type="PRINTS" id="PR01043">
    <property type="entry name" value="TRNASYNTHGLY"/>
</dbReference>
<dbReference type="AlphaFoldDB" id="A0A381W3F8"/>
<dbReference type="InterPro" id="IPR036621">
    <property type="entry name" value="Anticodon-bd_dom_sf"/>
</dbReference>
<dbReference type="InterPro" id="IPR002315">
    <property type="entry name" value="tRNA-synt_gly"/>
</dbReference>
<dbReference type="Pfam" id="PF03129">
    <property type="entry name" value="HGTP_anticodon"/>
    <property type="match status" value="1"/>
</dbReference>
<dbReference type="HAMAP" id="MF_00253_B">
    <property type="entry name" value="Gly_tRNA_synth_B"/>
    <property type="match status" value="1"/>
</dbReference>
<reference evidence="10" key="1">
    <citation type="submission" date="2018-05" db="EMBL/GenBank/DDBJ databases">
        <authorList>
            <person name="Lanie J.A."/>
            <person name="Ng W.-L."/>
            <person name="Kazmierczak K.M."/>
            <person name="Andrzejewski T.M."/>
            <person name="Davidsen T.M."/>
            <person name="Wayne K.J."/>
            <person name="Tettelin H."/>
            <person name="Glass J.I."/>
            <person name="Rusch D."/>
            <person name="Podicherti R."/>
            <person name="Tsui H.-C.T."/>
            <person name="Winkler M.E."/>
        </authorList>
    </citation>
    <scope>NUCLEOTIDE SEQUENCE</scope>
</reference>
<accession>A0A381W3F8</accession>
<dbReference type="InterPro" id="IPR004154">
    <property type="entry name" value="Anticodon-bd"/>
</dbReference>
<dbReference type="InterPro" id="IPR002314">
    <property type="entry name" value="aa-tRNA-synt_IIb"/>
</dbReference>
<keyword evidence="7" id="KW-0648">Protein biosynthesis</keyword>
<evidence type="ECO:0000256" key="6">
    <source>
        <dbReference type="ARBA" id="ARBA00022840"/>
    </source>
</evidence>
<keyword evidence="5" id="KW-0547">Nucleotide-binding</keyword>
<keyword evidence="6" id="KW-0067">ATP-binding</keyword>
<evidence type="ECO:0000256" key="7">
    <source>
        <dbReference type="ARBA" id="ARBA00022917"/>
    </source>
</evidence>
<proteinExistence type="inferred from homology"/>
<keyword evidence="8" id="KW-0030">Aminoacyl-tRNA synthetase</keyword>
<dbReference type="InterPro" id="IPR006195">
    <property type="entry name" value="aa-tRNA-synth_II"/>
</dbReference>
<protein>
    <recommendedName>
        <fullName evidence="2">glycine--tRNA ligase</fullName>
        <ecNumber evidence="2">6.1.1.14</ecNumber>
    </recommendedName>
</protein>
<dbReference type="SUPFAM" id="SSF52954">
    <property type="entry name" value="Class II aaRS ABD-related"/>
    <property type="match status" value="1"/>
</dbReference>
<evidence type="ECO:0000256" key="4">
    <source>
        <dbReference type="ARBA" id="ARBA00022598"/>
    </source>
</evidence>
<dbReference type="GO" id="GO:0006426">
    <property type="term" value="P:glycyl-tRNA aminoacylation"/>
    <property type="evidence" value="ECO:0007669"/>
    <property type="project" value="InterPro"/>
</dbReference>
<dbReference type="GO" id="GO:0004820">
    <property type="term" value="F:glycine-tRNA ligase activity"/>
    <property type="evidence" value="ECO:0007669"/>
    <property type="project" value="UniProtKB-EC"/>
</dbReference>
<gene>
    <name evidence="10" type="ORF">METZ01_LOCUS99745</name>
</gene>
<evidence type="ECO:0000313" key="10">
    <source>
        <dbReference type="EMBL" id="SVA46891.1"/>
    </source>
</evidence>
<dbReference type="EMBL" id="UINC01010551">
    <property type="protein sequence ID" value="SVA46891.1"/>
    <property type="molecule type" value="Genomic_DNA"/>
</dbReference>
<dbReference type="NCBIfam" id="TIGR00389">
    <property type="entry name" value="glyS_dimeric"/>
    <property type="match status" value="1"/>
</dbReference>
<dbReference type="InterPro" id="IPR033731">
    <property type="entry name" value="GlyRS-like_core"/>
</dbReference>
<organism evidence="10">
    <name type="scientific">marine metagenome</name>
    <dbReference type="NCBI Taxonomy" id="408172"/>
    <lineage>
        <taxon>unclassified sequences</taxon>
        <taxon>metagenomes</taxon>
        <taxon>ecological metagenomes</taxon>
    </lineage>
</organism>
<dbReference type="GO" id="GO:0044281">
    <property type="term" value="P:small molecule metabolic process"/>
    <property type="evidence" value="ECO:0007669"/>
    <property type="project" value="UniProtKB-ARBA"/>
</dbReference>
<dbReference type="Gene3D" id="3.30.930.10">
    <property type="entry name" value="Bira Bifunctional Protein, Domain 2"/>
    <property type="match status" value="1"/>
</dbReference>
<dbReference type="GO" id="GO:0005737">
    <property type="term" value="C:cytoplasm"/>
    <property type="evidence" value="ECO:0007669"/>
    <property type="project" value="InterPro"/>
</dbReference>
<feature type="domain" description="Aminoacyl-transfer RNA synthetases class-II family profile" evidence="9">
    <location>
        <begin position="8"/>
        <end position="336"/>
    </location>
</feature>
<name>A0A381W3F8_9ZZZZ</name>
<evidence type="ECO:0000256" key="5">
    <source>
        <dbReference type="ARBA" id="ARBA00022741"/>
    </source>
</evidence>
<comment type="similarity">
    <text evidence="1">Belongs to the class-II aminoacyl-tRNA synthetase family.</text>
</comment>
<dbReference type="GO" id="GO:0005524">
    <property type="term" value="F:ATP binding"/>
    <property type="evidence" value="ECO:0007669"/>
    <property type="project" value="UniProtKB-KW"/>
</dbReference>
<keyword evidence="4" id="KW-0436">Ligase</keyword>
<evidence type="ECO:0000256" key="2">
    <source>
        <dbReference type="ARBA" id="ARBA00012829"/>
    </source>
</evidence>
<dbReference type="InterPro" id="IPR027031">
    <property type="entry name" value="Gly-tRNA_synthase/POLG2"/>
</dbReference>
<evidence type="ECO:0000256" key="8">
    <source>
        <dbReference type="ARBA" id="ARBA00023146"/>
    </source>
</evidence>
<dbReference type="EC" id="6.1.1.14" evidence="2"/>
<dbReference type="PROSITE" id="PS50862">
    <property type="entry name" value="AA_TRNA_LIGASE_II"/>
    <property type="match status" value="1"/>
</dbReference>